<sequence length="205" mass="22809">MAYDYEICDIAGYENVWADLLSRWGSTLPHICAIRLVPYEYSPTLQEDFKWPTFSDVIDSQGGAVRPGDMDLTADTHGVLRLTAGQIWIPAEDGLLQLRICIVGHFGVAGHRGLDTTVTAIAKRFWWADLLADVKFFVGRCLHCVSVVGGPPVSRPLGEAMHAERPNELIHWDYLFMGESSGEDKYILVIKDDASNFWGLPVVGE</sequence>
<comment type="caution">
    <text evidence="2">The sequence shown here is derived from an EMBL/GenBank/DDBJ whole genome shotgun (WGS) entry which is preliminary data.</text>
</comment>
<reference evidence="2 3" key="1">
    <citation type="journal article" date="2017" name="Genome Biol. Evol.">
        <title>Phytophthora megakarya and P. palmivora, closely related causal agents of cacao black pod rot, underwent increases in genome sizes and gene numbers by different mechanisms.</title>
        <authorList>
            <person name="Ali S.S."/>
            <person name="Shao J."/>
            <person name="Lary D.J."/>
            <person name="Kronmiller B."/>
            <person name="Shen D."/>
            <person name="Strem M.D."/>
            <person name="Amoako-Attah I."/>
            <person name="Akrofi A.Y."/>
            <person name="Begoude B.A."/>
            <person name="Ten Hoopen G.M."/>
            <person name="Coulibaly K."/>
            <person name="Kebe B.I."/>
            <person name="Melnick R.L."/>
            <person name="Guiltinan M.J."/>
            <person name="Tyler B.M."/>
            <person name="Meinhardt L.W."/>
            <person name="Bailey B.A."/>
        </authorList>
    </citation>
    <scope>NUCLEOTIDE SEQUENCE [LARGE SCALE GENOMIC DNA]</scope>
    <source>
        <strain evidence="3">sbr112.9</strain>
    </source>
</reference>
<evidence type="ECO:0000259" key="1">
    <source>
        <dbReference type="Pfam" id="PF17921"/>
    </source>
</evidence>
<gene>
    <name evidence="2" type="ORF">PHPALM_19655</name>
</gene>
<dbReference type="AlphaFoldDB" id="A0A2P4XGU2"/>
<dbReference type="Proteomes" id="UP000237271">
    <property type="component" value="Unassembled WGS sequence"/>
</dbReference>
<organism evidence="2 3">
    <name type="scientific">Phytophthora palmivora</name>
    <dbReference type="NCBI Taxonomy" id="4796"/>
    <lineage>
        <taxon>Eukaryota</taxon>
        <taxon>Sar</taxon>
        <taxon>Stramenopiles</taxon>
        <taxon>Oomycota</taxon>
        <taxon>Peronosporomycetes</taxon>
        <taxon>Peronosporales</taxon>
        <taxon>Peronosporaceae</taxon>
        <taxon>Phytophthora</taxon>
    </lineage>
</organism>
<evidence type="ECO:0000313" key="2">
    <source>
        <dbReference type="EMBL" id="POM64769.1"/>
    </source>
</evidence>
<dbReference type="InterPro" id="IPR041588">
    <property type="entry name" value="Integrase_H2C2"/>
</dbReference>
<feature type="domain" description="Integrase zinc-binding" evidence="1">
    <location>
        <begin position="108"/>
        <end position="144"/>
    </location>
</feature>
<dbReference type="Gene3D" id="1.10.340.70">
    <property type="match status" value="1"/>
</dbReference>
<dbReference type="Pfam" id="PF17921">
    <property type="entry name" value="Integrase_H2C2"/>
    <property type="match status" value="1"/>
</dbReference>
<evidence type="ECO:0000313" key="3">
    <source>
        <dbReference type="Proteomes" id="UP000237271"/>
    </source>
</evidence>
<proteinExistence type="predicted"/>
<name>A0A2P4XGU2_9STRA</name>
<dbReference type="EMBL" id="NCKW01011054">
    <property type="protein sequence ID" value="POM64769.1"/>
    <property type="molecule type" value="Genomic_DNA"/>
</dbReference>
<keyword evidence="3" id="KW-1185">Reference proteome</keyword>
<dbReference type="OrthoDB" id="123220at2759"/>
<accession>A0A2P4XGU2</accession>
<protein>
    <recommendedName>
        <fullName evidence="1">Integrase zinc-binding domain-containing protein</fullName>
    </recommendedName>
</protein>